<protein>
    <recommendedName>
        <fullName evidence="5">Dipeptidyl peptidase III</fullName>
    </recommendedName>
</protein>
<dbReference type="Pfam" id="PF03571">
    <property type="entry name" value="Peptidase_M49"/>
    <property type="match status" value="1"/>
</dbReference>
<proteinExistence type="predicted"/>
<dbReference type="PANTHER" id="PTHR23422:SF11">
    <property type="entry name" value="DIPEPTIDYL PEPTIDASE 3"/>
    <property type="match status" value="1"/>
</dbReference>
<organism evidence="3 4">
    <name type="scientific">Sclerotinia sclerotiorum (strain ATCC 18683 / 1980 / Ss-1)</name>
    <name type="common">White mold</name>
    <name type="synonym">Whetzelinia sclerotiorum</name>
    <dbReference type="NCBI Taxonomy" id="665079"/>
    <lineage>
        <taxon>Eukaryota</taxon>
        <taxon>Fungi</taxon>
        <taxon>Dikarya</taxon>
        <taxon>Ascomycota</taxon>
        <taxon>Pezizomycotina</taxon>
        <taxon>Leotiomycetes</taxon>
        <taxon>Helotiales</taxon>
        <taxon>Sclerotiniaceae</taxon>
        <taxon>Sclerotinia</taxon>
    </lineage>
</organism>
<evidence type="ECO:0000313" key="3">
    <source>
        <dbReference type="EMBL" id="APA12599.1"/>
    </source>
</evidence>
<dbReference type="InterPro" id="IPR039461">
    <property type="entry name" value="Peptidase_M49"/>
</dbReference>
<keyword evidence="2" id="KW-0378">Hydrolase</keyword>
<keyword evidence="1" id="KW-0479">Metal-binding</keyword>
<dbReference type="Proteomes" id="UP000177798">
    <property type="component" value="Chromosome 9"/>
</dbReference>
<name>A0A1D9QCJ2_SCLS1</name>
<evidence type="ECO:0000313" key="4">
    <source>
        <dbReference type="Proteomes" id="UP000177798"/>
    </source>
</evidence>
<dbReference type="GO" id="GO:0046872">
    <property type="term" value="F:metal ion binding"/>
    <property type="evidence" value="ECO:0007669"/>
    <property type="project" value="UniProtKB-KW"/>
</dbReference>
<dbReference type="VEuPathDB" id="FungiDB:sscle_09g073690"/>
<dbReference type="GO" id="GO:0016787">
    <property type="term" value="F:hydrolase activity"/>
    <property type="evidence" value="ECO:0007669"/>
    <property type="project" value="UniProtKB-KW"/>
</dbReference>
<evidence type="ECO:0000256" key="1">
    <source>
        <dbReference type="ARBA" id="ARBA00022723"/>
    </source>
</evidence>
<dbReference type="PANTHER" id="PTHR23422">
    <property type="entry name" value="DIPEPTIDYL PEPTIDASE III-RELATED"/>
    <property type="match status" value="1"/>
</dbReference>
<dbReference type="AlphaFoldDB" id="A0A1D9QCJ2"/>
<evidence type="ECO:0008006" key="5">
    <source>
        <dbReference type="Google" id="ProtNLM"/>
    </source>
</evidence>
<reference evidence="4" key="1">
    <citation type="journal article" date="2017" name="Genome Biol. Evol.">
        <title>The complete genome sequence of the phytopathogenic fungus Sclerotinia sclerotiorum reveals insights into the genome architecture of broad host range pathogens.</title>
        <authorList>
            <person name="Derbyshire M."/>
            <person name="Denton-Giles M."/>
            <person name="Hegedus D."/>
            <person name="Seifbarghy S."/>
            <person name="Rollins J."/>
            <person name="van Kan J."/>
            <person name="Seidl M.F."/>
            <person name="Faino L."/>
            <person name="Mbengue M."/>
            <person name="Navaud O."/>
            <person name="Raffaele S."/>
            <person name="Hammond-Kosack K."/>
            <person name="Heard S."/>
            <person name="Oliver R."/>
        </authorList>
    </citation>
    <scope>NUCLEOTIDE SEQUENCE [LARGE SCALE GENOMIC DNA]</scope>
    <source>
        <strain evidence="4">ATCC 18683 / 1980 / Ss-1</strain>
    </source>
</reference>
<dbReference type="OrthoDB" id="4694525at2759"/>
<gene>
    <name evidence="3" type="ORF">sscle_09g073690</name>
</gene>
<accession>A0A1D9QCJ2</accession>
<sequence>MLRQTSSEAEGIFDLILALHEACDGKWNISSIEMLGRKILMHGLSMRGCFYRVWGDGDRKVIPNVSHEVLRKMASVSPDASAKFEEIITPMMEIQPAALGYPDGANQSGYYIGDEKIKKKDIEAITKMMEARGISPENTRLRKLTTSNRLADENSDVFEILQASAERDAEPLFLGELTMGEKRRARIYLRRGDHSEEMSKICAELTLACKVAATDEQKTALSQLVDSFLTGDYDIFRSAQKTWVTDKNPRVEYCMGFLFGYRDAHGVRAEWQAVAGIYHSGETEKMRRLFDKSAEFIRPFEPSELYVPDFAVIHVLASVSSTVWDATNITIDDDGKRHGVKNMVYGNRMNLNSSPNRPCYYIHPSEVETYMTYAHRVRFVTTAIYELIGHGTGKLLSETVTGKFKFGHANPLISPVTAATVEECRAFLIADYLADSKDILALFGYDQESTPTADEFNYYTYLQIGIEGLRALRSFKVDEQTWGSDHDQAQFTILKHLHQNTHNLFQITHDAQNGTLHIRLDRSKILSYGKPSLGRTLCKLHIWRSTANIETCRFFYGGLSAVDGEYKVRRKIVAGNIEPKWKFVQGSTFLGEDGGVEVREYEGSNIGIVRSFWERERGV</sequence>
<dbReference type="Gene3D" id="3.30.540.30">
    <property type="match status" value="1"/>
</dbReference>
<dbReference type="EMBL" id="CP017822">
    <property type="protein sequence ID" value="APA12599.1"/>
    <property type="molecule type" value="Genomic_DNA"/>
</dbReference>
<evidence type="ECO:0000256" key="2">
    <source>
        <dbReference type="ARBA" id="ARBA00022801"/>
    </source>
</evidence>